<keyword evidence="7" id="KW-1185">Reference proteome</keyword>
<evidence type="ECO:0000256" key="4">
    <source>
        <dbReference type="ARBA" id="ARBA00030169"/>
    </source>
</evidence>
<dbReference type="Proteomes" id="UP000613011">
    <property type="component" value="Unassembled WGS sequence"/>
</dbReference>
<reference evidence="6" key="1">
    <citation type="submission" date="2021-01" db="EMBL/GenBank/DDBJ databases">
        <title>Ramlibacter sp. strain AW1 16S ribosomal RNA gene Genome sequencing and assembly.</title>
        <authorList>
            <person name="Kang M."/>
        </authorList>
    </citation>
    <scope>NUCLEOTIDE SEQUENCE</scope>
    <source>
        <strain evidence="6">AW1</strain>
    </source>
</reference>
<dbReference type="InterPro" id="IPR005493">
    <property type="entry name" value="RraA/RraA-like"/>
</dbReference>
<comment type="cofactor">
    <cofactor evidence="5">
        <name>Mg(2+)</name>
        <dbReference type="ChEBI" id="CHEBI:18420"/>
    </cofactor>
</comment>
<evidence type="ECO:0000313" key="6">
    <source>
        <dbReference type="EMBL" id="MBL0422707.1"/>
    </source>
</evidence>
<dbReference type="CDD" id="cd16841">
    <property type="entry name" value="RraA_family"/>
    <property type="match status" value="1"/>
</dbReference>
<dbReference type="InterPro" id="IPR036704">
    <property type="entry name" value="RraA/RraA-like_sf"/>
</dbReference>
<feature type="binding site" evidence="5">
    <location>
        <position position="144"/>
    </location>
    <ligand>
        <name>Mg(2+)</name>
        <dbReference type="ChEBI" id="CHEBI:18420"/>
    </ligand>
</feature>
<dbReference type="EMBL" id="JAEQNA010000009">
    <property type="protein sequence ID" value="MBL0422707.1"/>
    <property type="molecule type" value="Genomic_DNA"/>
</dbReference>
<keyword evidence="5" id="KW-0460">Magnesium</keyword>
<evidence type="ECO:0000256" key="5">
    <source>
        <dbReference type="PIRSR" id="PIRSR605493-1"/>
    </source>
</evidence>
<dbReference type="Pfam" id="PF03737">
    <property type="entry name" value="RraA-like"/>
    <property type="match status" value="1"/>
</dbReference>
<dbReference type="SUPFAM" id="SSF89562">
    <property type="entry name" value="RraA-like"/>
    <property type="match status" value="1"/>
</dbReference>
<proteinExistence type="predicted"/>
<name>A0A937D6W1_9BURK</name>
<evidence type="ECO:0000256" key="2">
    <source>
        <dbReference type="ARBA" id="ARBA00016549"/>
    </source>
</evidence>
<dbReference type="RefSeq" id="WP_201685843.1">
    <property type="nucleotide sequence ID" value="NZ_JAEQNA010000009.1"/>
</dbReference>
<gene>
    <name evidence="6" type="ORF">JI739_20400</name>
</gene>
<feature type="binding site" evidence="5">
    <location>
        <position position="143"/>
    </location>
    <ligand>
        <name>substrate</name>
    </ligand>
</feature>
<accession>A0A937D6W1</accession>
<evidence type="ECO:0000256" key="1">
    <source>
        <dbReference type="ARBA" id="ARBA00001968"/>
    </source>
</evidence>
<evidence type="ECO:0000313" key="7">
    <source>
        <dbReference type="Proteomes" id="UP000613011"/>
    </source>
</evidence>
<organism evidence="6 7">
    <name type="scientific">Ramlibacter aurantiacus</name>
    <dbReference type="NCBI Taxonomy" id="2801330"/>
    <lineage>
        <taxon>Bacteria</taxon>
        <taxon>Pseudomonadati</taxon>
        <taxon>Pseudomonadota</taxon>
        <taxon>Betaproteobacteria</taxon>
        <taxon>Burkholderiales</taxon>
        <taxon>Comamonadaceae</taxon>
        <taxon>Ramlibacter</taxon>
    </lineage>
</organism>
<keyword evidence="5" id="KW-0479">Metal-binding</keyword>
<dbReference type="GO" id="GO:0046872">
    <property type="term" value="F:metal ion binding"/>
    <property type="evidence" value="ECO:0007669"/>
    <property type="project" value="UniProtKB-KW"/>
</dbReference>
<dbReference type="PANTHER" id="PTHR33254">
    <property type="entry name" value="4-HYDROXY-4-METHYL-2-OXOGLUTARATE ALDOLASE 3-RELATED"/>
    <property type="match status" value="1"/>
</dbReference>
<sequence length="248" mass="26341">MSKTPLGKIPAAAIHLLDIPRYPKETIEAFLALGDLTGTVSDAMDELGLDGVVPASVLAPTLGERRIAGPALTLRNVEQRDQAYKGARERVSRMAEIEAHNLAETGDVLVIEGVVGISNMGGLSATIAQRQGEVGAVVDGGIRDIEQSRSIGFPLWSRGVSSVTGKWRLETVAVNGTVRICGKQVRPGDLVVADAGAVCFIPAEAVPQVLRRAQEIGEGEARRYADIAAGMPVAELARRTHVYKFDPQ</sequence>
<comment type="cofactor">
    <cofactor evidence="1">
        <name>a divalent metal cation</name>
        <dbReference type="ChEBI" id="CHEBI:60240"/>
    </cofactor>
</comment>
<evidence type="ECO:0000256" key="3">
    <source>
        <dbReference type="ARBA" id="ARBA00029596"/>
    </source>
</evidence>
<dbReference type="Gene3D" id="3.50.30.40">
    <property type="entry name" value="Ribonuclease E inhibitor RraA/RraA-like"/>
    <property type="match status" value="1"/>
</dbReference>
<protein>
    <recommendedName>
        <fullName evidence="2">Putative 4-hydroxy-4-methyl-2-oxoglutarate aldolase</fullName>
    </recommendedName>
    <alternativeName>
        <fullName evidence="3">Regulator of ribonuclease activity homolog</fullName>
    </alternativeName>
    <alternativeName>
        <fullName evidence="4">RraA-like protein</fullName>
    </alternativeName>
</protein>
<comment type="caution">
    <text evidence="6">The sequence shown here is derived from an EMBL/GenBank/DDBJ whole genome shotgun (WGS) entry which is preliminary data.</text>
</comment>
<dbReference type="PANTHER" id="PTHR33254:SF4">
    <property type="entry name" value="4-HYDROXY-4-METHYL-2-OXOGLUTARATE ALDOLASE 3-RELATED"/>
    <property type="match status" value="1"/>
</dbReference>
<dbReference type="AlphaFoldDB" id="A0A937D6W1"/>